<dbReference type="Pfam" id="PF01990">
    <property type="entry name" value="ATP-synt_F"/>
    <property type="match status" value="1"/>
</dbReference>
<keyword evidence="3" id="KW-0406">Ion transport</keyword>
<evidence type="ECO:0000256" key="1">
    <source>
        <dbReference type="ARBA" id="ARBA00010148"/>
    </source>
</evidence>
<accession>A0A133PGT6</accession>
<protein>
    <submittedName>
        <fullName evidence="4">Putative ATP synthase, subunit F</fullName>
    </submittedName>
</protein>
<dbReference type="InterPro" id="IPR008218">
    <property type="entry name" value="ATPase_V1-cplx_f_g_su"/>
</dbReference>
<comment type="caution">
    <text evidence="4">The sequence shown here is derived from an EMBL/GenBank/DDBJ whole genome shotgun (WGS) entry which is preliminary data.</text>
</comment>
<evidence type="ECO:0000256" key="2">
    <source>
        <dbReference type="ARBA" id="ARBA00022448"/>
    </source>
</evidence>
<sequence>MRSILLTSNDDIINGLRLAGVRSVKCNNRSELLKNFKSYTKEEGIGIIILTYSSFKEIKEEVLDFKLSGALPLVVTIPDLDGKMEDDFILKYVRESVGVKAVGD</sequence>
<organism evidence="4">
    <name type="scientific">Peptoniphilus harei</name>
    <dbReference type="NCBI Taxonomy" id="54005"/>
    <lineage>
        <taxon>Bacteria</taxon>
        <taxon>Bacillati</taxon>
        <taxon>Bacillota</taxon>
        <taxon>Tissierellia</taxon>
        <taxon>Tissierellales</taxon>
        <taxon>Peptoniphilaceae</taxon>
        <taxon>Peptoniphilus</taxon>
    </lineage>
</organism>
<keyword evidence="2" id="KW-0813">Transport</keyword>
<evidence type="ECO:0000256" key="3">
    <source>
        <dbReference type="ARBA" id="ARBA00023065"/>
    </source>
</evidence>
<dbReference type="GO" id="GO:0046961">
    <property type="term" value="F:proton-transporting ATPase activity, rotational mechanism"/>
    <property type="evidence" value="ECO:0007669"/>
    <property type="project" value="InterPro"/>
</dbReference>
<name>A0A133PGT6_9FIRM</name>
<gene>
    <name evidence="4" type="ORF">HMPREF3229_01829</name>
</gene>
<dbReference type="SUPFAM" id="SSF159468">
    <property type="entry name" value="AtpF-like"/>
    <property type="match status" value="1"/>
</dbReference>
<evidence type="ECO:0000313" key="4">
    <source>
        <dbReference type="EMBL" id="KXA27758.1"/>
    </source>
</evidence>
<dbReference type="Proteomes" id="UP000070174">
    <property type="component" value="Unassembled WGS sequence"/>
</dbReference>
<comment type="similarity">
    <text evidence="1">Belongs to the V-ATPase F subunit family.</text>
</comment>
<dbReference type="PATRIC" id="fig|54005.3.peg.1792"/>
<dbReference type="AlphaFoldDB" id="A0A133PGT6"/>
<dbReference type="InterPro" id="IPR036906">
    <property type="entry name" value="ATPase_V1_fsu_sf"/>
</dbReference>
<dbReference type="EMBL" id="LRQE01000050">
    <property type="protein sequence ID" value="KXA27758.1"/>
    <property type="molecule type" value="Genomic_DNA"/>
</dbReference>
<dbReference type="Gene3D" id="3.40.50.10580">
    <property type="entry name" value="ATPase, V1 complex, subunit F"/>
    <property type="match status" value="1"/>
</dbReference>
<reference evidence="4 5" key="1">
    <citation type="submission" date="2016-01" db="EMBL/GenBank/DDBJ databases">
        <authorList>
            <person name="Oliw E.H."/>
        </authorList>
    </citation>
    <scope>NUCLEOTIDE SEQUENCE [LARGE SCALE GENOMIC DNA]</scope>
    <source>
        <strain evidence="4 5">CMW7756A</strain>
    </source>
</reference>
<proteinExistence type="inferred from homology"/>
<evidence type="ECO:0000313" key="5">
    <source>
        <dbReference type="Proteomes" id="UP000070174"/>
    </source>
</evidence>
<dbReference type="RefSeq" id="WP_005953787.1">
    <property type="nucleotide sequence ID" value="NZ_CABJAL010000006.1"/>
</dbReference>